<organism evidence="1 2">
    <name type="scientific">Carboxylicivirga linearis</name>
    <dbReference type="NCBI Taxonomy" id="1628157"/>
    <lineage>
        <taxon>Bacteria</taxon>
        <taxon>Pseudomonadati</taxon>
        <taxon>Bacteroidota</taxon>
        <taxon>Bacteroidia</taxon>
        <taxon>Marinilabiliales</taxon>
        <taxon>Marinilabiliaceae</taxon>
        <taxon>Carboxylicivirga</taxon>
    </lineage>
</organism>
<reference evidence="1 2" key="1">
    <citation type="journal article" date="2015" name="Int. J. Syst. Evol. Microbiol.">
        <title>Carboxylicivirga linearis sp. nov., isolated from a sea cucumber culture pond.</title>
        <authorList>
            <person name="Wang F.Q."/>
            <person name="Zhou Y.X."/>
            <person name="Lin X.Z."/>
            <person name="Chen G.J."/>
            <person name="Du Z.J."/>
        </authorList>
    </citation>
    <scope>NUCLEOTIDE SEQUENCE [LARGE SCALE GENOMIC DNA]</scope>
    <source>
        <strain evidence="1 2">FB218</strain>
    </source>
</reference>
<dbReference type="Proteomes" id="UP000708576">
    <property type="component" value="Unassembled WGS sequence"/>
</dbReference>
<protein>
    <recommendedName>
        <fullName evidence="3">Alpha/beta hydrolase</fullName>
    </recommendedName>
</protein>
<evidence type="ECO:0000313" key="2">
    <source>
        <dbReference type="Proteomes" id="UP000708576"/>
    </source>
</evidence>
<gene>
    <name evidence="1" type="ORF">KEM10_01340</name>
</gene>
<accession>A0ABS5JPW2</accession>
<evidence type="ECO:0000313" key="1">
    <source>
        <dbReference type="EMBL" id="MBS2096900.1"/>
    </source>
</evidence>
<sequence>MNYSYLYQTLKAQYSSGAATHSPDERALGISFEEFHSHTYGYSVDYGFNSNFDIEQWEHNPNNDFSYPVINPNKKNAKADSCIVMLHGLNERSWDKYLPWAYTLAVYTGKPVILFPIAYHMNRAPKEWRDPRVMNPFVKERKSNDPLISQASVVNVALSSRLTSRPERFLLSGYQAANDLMELTAVIQSGNHPLFQSNTNIDLFTYSIGTFLTQILMLAHGDEYFSNTRIFNFCGGSTFADMHGTSKYILDSAAFNKLQYFYNNQISNEVKNNSYLYDVLNHTALGEAFKSMLSMNGLRKVKDKYLSSIKDRFTSVVLKKDTVMRPENVKESLAGTDVEEWDFNFNYSHVTPFPLLTNKLVTQVNEAFDKLMVKAALLFTI</sequence>
<dbReference type="InterPro" id="IPR046114">
    <property type="entry name" value="DUF6051"/>
</dbReference>
<evidence type="ECO:0008006" key="3">
    <source>
        <dbReference type="Google" id="ProtNLM"/>
    </source>
</evidence>
<keyword evidence="2" id="KW-1185">Reference proteome</keyword>
<dbReference type="RefSeq" id="WP_212212463.1">
    <property type="nucleotide sequence ID" value="NZ_JAGUCO010000001.1"/>
</dbReference>
<comment type="caution">
    <text evidence="1">The sequence shown here is derived from an EMBL/GenBank/DDBJ whole genome shotgun (WGS) entry which is preliminary data.</text>
</comment>
<name>A0ABS5JPW2_9BACT</name>
<proteinExistence type="predicted"/>
<dbReference type="EMBL" id="JAGUCO010000001">
    <property type="protein sequence ID" value="MBS2096900.1"/>
    <property type="molecule type" value="Genomic_DNA"/>
</dbReference>
<dbReference type="Pfam" id="PF19519">
    <property type="entry name" value="DUF6051"/>
    <property type="match status" value="1"/>
</dbReference>